<dbReference type="PANTHER" id="PTHR30160">
    <property type="entry name" value="TETRAACYLDISACCHARIDE 4'-KINASE-RELATED"/>
    <property type="match status" value="1"/>
</dbReference>
<dbReference type="GO" id="GO:0005829">
    <property type="term" value="C:cytosol"/>
    <property type="evidence" value="ECO:0007669"/>
    <property type="project" value="TreeGrafter"/>
</dbReference>
<name>A0A9J7AQB7_9PROT</name>
<keyword evidence="4" id="KW-1185">Reference proteome</keyword>
<dbReference type="RefSeq" id="WP_257768055.1">
    <property type="nucleotide sequence ID" value="NZ_CP102480.1"/>
</dbReference>
<dbReference type="CDD" id="cd03789">
    <property type="entry name" value="GT9_LPS_heptosyltransferase"/>
    <property type="match status" value="1"/>
</dbReference>
<dbReference type="Proteomes" id="UP001060336">
    <property type="component" value="Chromosome"/>
</dbReference>
<gene>
    <name evidence="3" type="ORF">NUH88_18685</name>
</gene>
<dbReference type="EMBL" id="CP102480">
    <property type="protein sequence ID" value="UUX49415.1"/>
    <property type="molecule type" value="Genomic_DNA"/>
</dbReference>
<evidence type="ECO:0000256" key="2">
    <source>
        <dbReference type="ARBA" id="ARBA00022679"/>
    </source>
</evidence>
<reference evidence="3" key="1">
    <citation type="submission" date="2022-08" db="EMBL/GenBank/DDBJ databases">
        <title>Nisaea acidiphila sp. nov., isolated from a marine algal debris and emended description of the genus Nisaea Urios et al. 2008.</title>
        <authorList>
            <person name="Kwon K."/>
        </authorList>
    </citation>
    <scope>NUCLEOTIDE SEQUENCE</scope>
    <source>
        <strain evidence="3">MEBiC11861</strain>
    </source>
</reference>
<dbReference type="SUPFAM" id="SSF53756">
    <property type="entry name" value="UDP-Glycosyltransferase/glycogen phosphorylase"/>
    <property type="match status" value="1"/>
</dbReference>
<evidence type="ECO:0000256" key="1">
    <source>
        <dbReference type="ARBA" id="ARBA00022676"/>
    </source>
</evidence>
<dbReference type="InterPro" id="IPR002201">
    <property type="entry name" value="Glyco_trans_9"/>
</dbReference>
<organism evidence="3 4">
    <name type="scientific">Nisaea acidiphila</name>
    <dbReference type="NCBI Taxonomy" id="1862145"/>
    <lineage>
        <taxon>Bacteria</taxon>
        <taxon>Pseudomonadati</taxon>
        <taxon>Pseudomonadota</taxon>
        <taxon>Alphaproteobacteria</taxon>
        <taxon>Rhodospirillales</taxon>
        <taxon>Thalassobaculaceae</taxon>
        <taxon>Nisaea</taxon>
    </lineage>
</organism>
<dbReference type="GO" id="GO:0009244">
    <property type="term" value="P:lipopolysaccharide core region biosynthetic process"/>
    <property type="evidence" value="ECO:0007669"/>
    <property type="project" value="TreeGrafter"/>
</dbReference>
<evidence type="ECO:0000313" key="4">
    <source>
        <dbReference type="Proteomes" id="UP001060336"/>
    </source>
</evidence>
<sequence>MRILFISHTRLGDAVLSTGLLGALMDRYPEARFTIACGPVAAPVFESFPALERLVVMRKGPCLRHWRTLLGACFTTFWDLIVDLRGSASGWVLPTRRRRIFSGGSAGGHRVEQLAGLFEFDPVPAPRAWFSEADKARADLLSGDDPRPILAVGPTANWRAKTWPLERFEATVRELSGAGGVLDGARLAVLAAPQEREAALPLLAAVPEGDRIDLAGTEPLGVLTAMLARSALYIGNDSGLMHLAAATGAPTLGLFGPSRDEQYRPWGRRTAFVRTDRDYDTLRRDPGFCKDPDDSLMWDLPVDRVVGAAAGLLAGKA</sequence>
<protein>
    <submittedName>
        <fullName evidence="3">Glycosyltransferase family 9 protein</fullName>
    </submittedName>
</protein>
<proteinExistence type="predicted"/>
<keyword evidence="2" id="KW-0808">Transferase</keyword>
<dbReference type="AlphaFoldDB" id="A0A9J7AQB7"/>
<dbReference type="KEGG" id="naci:NUH88_18685"/>
<dbReference type="GO" id="GO:0008713">
    <property type="term" value="F:ADP-heptose-lipopolysaccharide heptosyltransferase activity"/>
    <property type="evidence" value="ECO:0007669"/>
    <property type="project" value="TreeGrafter"/>
</dbReference>
<dbReference type="Gene3D" id="3.40.50.2000">
    <property type="entry name" value="Glycogen Phosphorylase B"/>
    <property type="match status" value="2"/>
</dbReference>
<evidence type="ECO:0000313" key="3">
    <source>
        <dbReference type="EMBL" id="UUX49415.1"/>
    </source>
</evidence>
<accession>A0A9J7AQB7</accession>
<dbReference type="PANTHER" id="PTHR30160:SF1">
    <property type="entry name" value="LIPOPOLYSACCHARIDE 1,2-N-ACETYLGLUCOSAMINETRANSFERASE-RELATED"/>
    <property type="match status" value="1"/>
</dbReference>
<keyword evidence="1" id="KW-0328">Glycosyltransferase</keyword>
<dbReference type="InterPro" id="IPR051199">
    <property type="entry name" value="LPS_LOS_Heptosyltrfase"/>
</dbReference>
<dbReference type="Pfam" id="PF01075">
    <property type="entry name" value="Glyco_transf_9"/>
    <property type="match status" value="1"/>
</dbReference>